<dbReference type="Proteomes" id="UP000183642">
    <property type="component" value="Unassembled WGS sequence"/>
</dbReference>
<organism evidence="1 2">
    <name type="scientific">Geodermatophilus obscurus</name>
    <dbReference type="NCBI Taxonomy" id="1861"/>
    <lineage>
        <taxon>Bacteria</taxon>
        <taxon>Bacillati</taxon>
        <taxon>Actinomycetota</taxon>
        <taxon>Actinomycetes</taxon>
        <taxon>Geodermatophilales</taxon>
        <taxon>Geodermatophilaceae</taxon>
        <taxon>Geodermatophilus</taxon>
    </lineage>
</organism>
<sequence>MTLAADHPVRTDSAVVRRPAGPLLAAVLLAGCGGAAEETASPEGQRPGTVSLADVAGADAAVLDAAATDDGRAVVLLAPPGGPLTLADVTADGSATAVPVPGLDAERQGLARVAAADDGVVVVGFAAGRVTLVPATAQGAGAPQPVGTLGAADVTALDVTARADVLYLALSGVDGTHRLFAVDPATGAVRDEAELPGTPRDLETTDGGVAVATDSGRSATVVTFDAALDVVAELPAGPGTAGPLTVVDGAVYATAGRTGEVTVSRDGEVLASVPGDLPALVTVDPAGEVATLVDTVADSEVPRVLRRTVDLATDEVTDEVELCDSGAVAGADVDAAGRGAVAADCRGEPVLWRLD</sequence>
<keyword evidence="2" id="KW-1185">Reference proteome</keyword>
<dbReference type="EMBL" id="FOWE01000008">
    <property type="protein sequence ID" value="SFO42800.1"/>
    <property type="molecule type" value="Genomic_DNA"/>
</dbReference>
<gene>
    <name evidence="1" type="ORF">SAMN05660359_03393</name>
</gene>
<evidence type="ECO:0000313" key="1">
    <source>
        <dbReference type="EMBL" id="SFO42800.1"/>
    </source>
</evidence>
<name>A0A1I5H3V2_9ACTN</name>
<protein>
    <submittedName>
        <fullName evidence="1">Uncharacterized protein</fullName>
    </submittedName>
</protein>
<proteinExistence type="predicted"/>
<accession>A0A1I5H3V2</accession>
<reference evidence="2" key="1">
    <citation type="submission" date="2016-10" db="EMBL/GenBank/DDBJ databases">
        <authorList>
            <person name="Varghese N."/>
            <person name="Submissions S."/>
        </authorList>
    </citation>
    <scope>NUCLEOTIDE SEQUENCE [LARGE SCALE GENOMIC DNA]</scope>
    <source>
        <strain evidence="2">DSM 43161</strain>
    </source>
</reference>
<evidence type="ECO:0000313" key="2">
    <source>
        <dbReference type="Proteomes" id="UP000183642"/>
    </source>
</evidence>
<dbReference type="AlphaFoldDB" id="A0A1I5H3V2"/>
<dbReference type="SUPFAM" id="SSF50969">
    <property type="entry name" value="YVTN repeat-like/Quinoprotein amine dehydrogenase"/>
    <property type="match status" value="1"/>
</dbReference>
<dbReference type="InterPro" id="IPR011044">
    <property type="entry name" value="Quino_amine_DH_bsu"/>
</dbReference>